<dbReference type="EMBL" id="JANPWB010000009">
    <property type="protein sequence ID" value="KAJ1152039.1"/>
    <property type="molecule type" value="Genomic_DNA"/>
</dbReference>
<organism evidence="1 2">
    <name type="scientific">Pleurodeles waltl</name>
    <name type="common">Iberian ribbed newt</name>
    <dbReference type="NCBI Taxonomy" id="8319"/>
    <lineage>
        <taxon>Eukaryota</taxon>
        <taxon>Metazoa</taxon>
        <taxon>Chordata</taxon>
        <taxon>Craniata</taxon>
        <taxon>Vertebrata</taxon>
        <taxon>Euteleostomi</taxon>
        <taxon>Amphibia</taxon>
        <taxon>Batrachia</taxon>
        <taxon>Caudata</taxon>
        <taxon>Salamandroidea</taxon>
        <taxon>Salamandridae</taxon>
        <taxon>Pleurodelinae</taxon>
        <taxon>Pleurodeles</taxon>
    </lineage>
</organism>
<accession>A0AAV7RGT0</accession>
<name>A0AAV7RGT0_PLEWA</name>
<dbReference type="AlphaFoldDB" id="A0AAV7RGT0"/>
<reference evidence="1" key="1">
    <citation type="journal article" date="2022" name="bioRxiv">
        <title>Sequencing and chromosome-scale assembly of the giantPleurodeles waltlgenome.</title>
        <authorList>
            <person name="Brown T."/>
            <person name="Elewa A."/>
            <person name="Iarovenko S."/>
            <person name="Subramanian E."/>
            <person name="Araus A.J."/>
            <person name="Petzold A."/>
            <person name="Susuki M."/>
            <person name="Suzuki K.-i.T."/>
            <person name="Hayashi T."/>
            <person name="Toyoda A."/>
            <person name="Oliveira C."/>
            <person name="Osipova E."/>
            <person name="Leigh N.D."/>
            <person name="Simon A."/>
            <person name="Yun M.H."/>
        </authorList>
    </citation>
    <scope>NUCLEOTIDE SEQUENCE</scope>
    <source>
        <strain evidence="1">20211129_DDA</strain>
        <tissue evidence="1">Liver</tissue>
    </source>
</reference>
<keyword evidence="2" id="KW-1185">Reference proteome</keyword>
<evidence type="ECO:0000313" key="1">
    <source>
        <dbReference type="EMBL" id="KAJ1152039.1"/>
    </source>
</evidence>
<evidence type="ECO:0000313" key="2">
    <source>
        <dbReference type="Proteomes" id="UP001066276"/>
    </source>
</evidence>
<sequence>MSTLRRWYHVLGGWGRFHPLRPPWPVREASEVSPRRVLSPIASASPPDPLAPTRVLSSFQLRPGRWSQGVRLLVWSRCPS</sequence>
<proteinExistence type="predicted"/>
<gene>
    <name evidence="1" type="ORF">NDU88_004817</name>
</gene>
<protein>
    <submittedName>
        <fullName evidence="1">Uncharacterized protein</fullName>
    </submittedName>
</protein>
<comment type="caution">
    <text evidence="1">The sequence shown here is derived from an EMBL/GenBank/DDBJ whole genome shotgun (WGS) entry which is preliminary data.</text>
</comment>
<dbReference type="Proteomes" id="UP001066276">
    <property type="component" value="Chromosome 5"/>
</dbReference>